<dbReference type="AlphaFoldDB" id="A0A2P6V6L0"/>
<keyword evidence="3" id="KW-1185">Reference proteome</keyword>
<accession>A0A2P6V6L0</accession>
<evidence type="ECO:0000313" key="3">
    <source>
        <dbReference type="Proteomes" id="UP000239649"/>
    </source>
</evidence>
<proteinExistence type="predicted"/>
<reference evidence="2 3" key="1">
    <citation type="journal article" date="2018" name="Plant J.">
        <title>Genome sequences of Chlorella sorokiniana UTEX 1602 and Micractinium conductrix SAG 241.80: implications to maltose excretion by a green alga.</title>
        <authorList>
            <person name="Arriola M.B."/>
            <person name="Velmurugan N."/>
            <person name="Zhang Y."/>
            <person name="Plunkett M.H."/>
            <person name="Hondzo H."/>
            <person name="Barney B.M."/>
        </authorList>
    </citation>
    <scope>NUCLEOTIDE SEQUENCE [LARGE SCALE GENOMIC DNA]</scope>
    <source>
        <strain evidence="2 3">SAG 241.80</strain>
    </source>
</reference>
<dbReference type="OrthoDB" id="2359822at2759"/>
<dbReference type="Proteomes" id="UP000239649">
    <property type="component" value="Unassembled WGS sequence"/>
</dbReference>
<feature type="region of interest" description="Disordered" evidence="1">
    <location>
        <begin position="133"/>
        <end position="180"/>
    </location>
</feature>
<gene>
    <name evidence="2" type="ORF">C2E20_6743</name>
</gene>
<protein>
    <submittedName>
        <fullName evidence="2">DNA polymerase III subunit alpha</fullName>
    </submittedName>
</protein>
<sequence>MAGEVVGAGGRIKFTVERTGELRLPAPPPAPLEQLADLMQRLEACGMVPILDDGLPSGMRGLEAARAAGLPISDRATLFSTPDDLEALEALFRSHPYPHHRCYIRRGHGFLLLTQSVAEAAAYVERHIAPLLTPPAADRGSGGERAGDGSGAVPPRAAARQAAADGDGAEQAAADGGGMR</sequence>
<name>A0A2P6V6L0_9CHLO</name>
<dbReference type="EMBL" id="LHPF02000024">
    <property type="protein sequence ID" value="PSC69726.1"/>
    <property type="molecule type" value="Genomic_DNA"/>
</dbReference>
<evidence type="ECO:0000256" key="1">
    <source>
        <dbReference type="SAM" id="MobiDB-lite"/>
    </source>
</evidence>
<organism evidence="2 3">
    <name type="scientific">Micractinium conductrix</name>
    <dbReference type="NCBI Taxonomy" id="554055"/>
    <lineage>
        <taxon>Eukaryota</taxon>
        <taxon>Viridiplantae</taxon>
        <taxon>Chlorophyta</taxon>
        <taxon>core chlorophytes</taxon>
        <taxon>Trebouxiophyceae</taxon>
        <taxon>Chlorellales</taxon>
        <taxon>Chlorellaceae</taxon>
        <taxon>Chlorella clade</taxon>
        <taxon>Micractinium</taxon>
    </lineage>
</organism>
<comment type="caution">
    <text evidence="2">The sequence shown here is derived from an EMBL/GenBank/DDBJ whole genome shotgun (WGS) entry which is preliminary data.</text>
</comment>
<feature type="compositionally biased region" description="Low complexity" evidence="1">
    <location>
        <begin position="151"/>
        <end position="174"/>
    </location>
</feature>
<evidence type="ECO:0000313" key="2">
    <source>
        <dbReference type="EMBL" id="PSC69726.1"/>
    </source>
</evidence>